<evidence type="ECO:0000313" key="1">
    <source>
        <dbReference type="EMBL" id="DAD44105.1"/>
    </source>
</evidence>
<protein>
    <recommendedName>
        <fullName evidence="3">Retrovirus-related Pol polyprotein from transposon TNT 1-94</fullName>
    </recommendedName>
</protein>
<keyword evidence="2" id="KW-1185">Reference proteome</keyword>
<name>A0A822ZKZ0_NELNU</name>
<proteinExistence type="predicted"/>
<dbReference type="PANTHER" id="PTHR35317:SF27">
    <property type="entry name" value="RETROVIRUS-RELATED POL POLYPROTEIN FROM TRANSPOSON TNT 1-94"/>
    <property type="match status" value="1"/>
</dbReference>
<accession>A0A822ZKZ0</accession>
<gene>
    <name evidence="1" type="ORF">HUJ06_002335</name>
</gene>
<comment type="caution">
    <text evidence="1">The sequence shown here is derived from an EMBL/GenBank/DDBJ whole genome shotgun (WGS) entry which is preliminary data.</text>
</comment>
<organism evidence="1 2">
    <name type="scientific">Nelumbo nucifera</name>
    <name type="common">Sacred lotus</name>
    <dbReference type="NCBI Taxonomy" id="4432"/>
    <lineage>
        <taxon>Eukaryota</taxon>
        <taxon>Viridiplantae</taxon>
        <taxon>Streptophyta</taxon>
        <taxon>Embryophyta</taxon>
        <taxon>Tracheophyta</taxon>
        <taxon>Spermatophyta</taxon>
        <taxon>Magnoliopsida</taxon>
        <taxon>Proteales</taxon>
        <taxon>Nelumbonaceae</taxon>
        <taxon>Nelumbo</taxon>
    </lineage>
</organism>
<evidence type="ECO:0000313" key="2">
    <source>
        <dbReference type="Proteomes" id="UP000607653"/>
    </source>
</evidence>
<reference evidence="1 2" key="1">
    <citation type="journal article" date="2020" name="Mol. Biol. Evol.">
        <title>Distinct Expression and Methylation Patterns for Genes with Different Fates following a Single Whole-Genome Duplication in Flowering Plants.</title>
        <authorList>
            <person name="Shi T."/>
            <person name="Rahmani R.S."/>
            <person name="Gugger P.F."/>
            <person name="Wang M."/>
            <person name="Li H."/>
            <person name="Zhang Y."/>
            <person name="Li Z."/>
            <person name="Wang Q."/>
            <person name="Van de Peer Y."/>
            <person name="Marchal K."/>
            <person name="Chen J."/>
        </authorList>
    </citation>
    <scope>NUCLEOTIDE SEQUENCE [LARGE SCALE GENOMIC DNA]</scope>
    <source>
        <tissue evidence="1">Leaf</tissue>
    </source>
</reference>
<evidence type="ECO:0008006" key="3">
    <source>
        <dbReference type="Google" id="ProtNLM"/>
    </source>
</evidence>
<sequence length="154" mass="17635">MKKKYQGSSRVKCAQLQALRRDFEILQMKDGESMTSYCARTMGIVNNMRFHCEKMEDVAIVEKILHSLAPKFDYVVCSIEESKDIDALSLDELQSSLLVHEQNMNRGSTTEEQALKEEVKEREIEAIEMATGITKQMVINFKVEDGINNLTNPR</sequence>
<dbReference type="Proteomes" id="UP000607653">
    <property type="component" value="Unassembled WGS sequence"/>
</dbReference>
<dbReference type="AlphaFoldDB" id="A0A822ZKZ0"/>
<dbReference type="EMBL" id="DUZY01000006">
    <property type="protein sequence ID" value="DAD44105.1"/>
    <property type="molecule type" value="Genomic_DNA"/>
</dbReference>
<dbReference type="PANTHER" id="PTHR35317">
    <property type="entry name" value="OS04G0629600 PROTEIN"/>
    <property type="match status" value="1"/>
</dbReference>
<dbReference type="Pfam" id="PF14223">
    <property type="entry name" value="Retrotran_gag_2"/>
    <property type="match status" value="1"/>
</dbReference>